<keyword evidence="3" id="KW-1185">Reference proteome</keyword>
<feature type="compositionally biased region" description="Basic and acidic residues" evidence="1">
    <location>
        <begin position="142"/>
        <end position="157"/>
    </location>
</feature>
<feature type="compositionally biased region" description="Polar residues" evidence="1">
    <location>
        <begin position="38"/>
        <end position="54"/>
    </location>
</feature>
<evidence type="ECO:0000313" key="3">
    <source>
        <dbReference type="Proteomes" id="UP001054945"/>
    </source>
</evidence>
<dbReference type="EMBL" id="BPLR01000140">
    <property type="protein sequence ID" value="GIY92430.1"/>
    <property type="molecule type" value="Genomic_DNA"/>
</dbReference>
<organism evidence="2 3">
    <name type="scientific">Caerostris extrusa</name>
    <name type="common">Bark spider</name>
    <name type="synonym">Caerostris bankana</name>
    <dbReference type="NCBI Taxonomy" id="172846"/>
    <lineage>
        <taxon>Eukaryota</taxon>
        <taxon>Metazoa</taxon>
        <taxon>Ecdysozoa</taxon>
        <taxon>Arthropoda</taxon>
        <taxon>Chelicerata</taxon>
        <taxon>Arachnida</taxon>
        <taxon>Araneae</taxon>
        <taxon>Araneomorphae</taxon>
        <taxon>Entelegynae</taxon>
        <taxon>Araneoidea</taxon>
        <taxon>Araneidae</taxon>
        <taxon>Caerostris</taxon>
    </lineage>
</organism>
<reference evidence="2 3" key="1">
    <citation type="submission" date="2021-06" db="EMBL/GenBank/DDBJ databases">
        <title>Caerostris extrusa draft genome.</title>
        <authorList>
            <person name="Kono N."/>
            <person name="Arakawa K."/>
        </authorList>
    </citation>
    <scope>NUCLEOTIDE SEQUENCE [LARGE SCALE GENOMIC DNA]</scope>
</reference>
<evidence type="ECO:0000313" key="2">
    <source>
        <dbReference type="EMBL" id="GIY92430.1"/>
    </source>
</evidence>
<feature type="region of interest" description="Disordered" evidence="1">
    <location>
        <begin position="10"/>
        <end position="69"/>
    </location>
</feature>
<sequence length="171" mass="18513">MDLSCLQQFISKTLPEKTSTNDDRPNRAEEWRGHPSARENSAASSPPLSRQTTIAHPGRSRRAATLSPGLVLGKKSSADLTGLQDIPLRLRTALRHHSLEVAKRPSLIRGIVVVPPPSLRDSFGESGKKEIGYRCHGGAGELKGKGETKSNTDDGHRGALMVPLHSEQQLS</sequence>
<proteinExistence type="predicted"/>
<comment type="caution">
    <text evidence="2">The sequence shown here is derived from an EMBL/GenBank/DDBJ whole genome shotgun (WGS) entry which is preliminary data.</text>
</comment>
<dbReference type="Proteomes" id="UP001054945">
    <property type="component" value="Unassembled WGS sequence"/>
</dbReference>
<protein>
    <submittedName>
        <fullName evidence="2">Uncharacterized protein</fullName>
    </submittedName>
</protein>
<name>A0AAV4XEJ1_CAEEX</name>
<dbReference type="AlphaFoldDB" id="A0AAV4XEJ1"/>
<evidence type="ECO:0000256" key="1">
    <source>
        <dbReference type="SAM" id="MobiDB-lite"/>
    </source>
</evidence>
<accession>A0AAV4XEJ1</accession>
<gene>
    <name evidence="2" type="ORF">CEXT_174521</name>
</gene>
<feature type="region of interest" description="Disordered" evidence="1">
    <location>
        <begin position="132"/>
        <end position="171"/>
    </location>
</feature>
<feature type="compositionally biased region" description="Basic and acidic residues" evidence="1">
    <location>
        <begin position="19"/>
        <end position="37"/>
    </location>
</feature>